<keyword evidence="5" id="KW-0997">Cell inner membrane</keyword>
<dbReference type="Proteomes" id="UP001589898">
    <property type="component" value="Unassembled WGS sequence"/>
</dbReference>
<dbReference type="EMBL" id="JBHLTF010000032">
    <property type="protein sequence ID" value="MFC0718471.1"/>
    <property type="molecule type" value="Genomic_DNA"/>
</dbReference>
<dbReference type="SUPFAM" id="SSF74653">
    <property type="entry name" value="TolA/TonB C-terminal domain"/>
    <property type="match status" value="1"/>
</dbReference>
<dbReference type="RefSeq" id="WP_189495563.1">
    <property type="nucleotide sequence ID" value="NZ_BMZT01000003.1"/>
</dbReference>
<dbReference type="NCBIfam" id="TIGR01352">
    <property type="entry name" value="tonB_Cterm"/>
    <property type="match status" value="1"/>
</dbReference>
<dbReference type="PROSITE" id="PS52015">
    <property type="entry name" value="TONB_CTD"/>
    <property type="match status" value="1"/>
</dbReference>
<evidence type="ECO:0000256" key="7">
    <source>
        <dbReference type="ARBA" id="ARBA00022927"/>
    </source>
</evidence>
<accession>A0ABV6T1Z3</accession>
<evidence type="ECO:0000256" key="9">
    <source>
        <dbReference type="ARBA" id="ARBA00023136"/>
    </source>
</evidence>
<keyword evidence="4" id="KW-1003">Cell membrane</keyword>
<dbReference type="Gene3D" id="3.30.1150.10">
    <property type="match status" value="1"/>
</dbReference>
<comment type="caution">
    <text evidence="12">The sequence shown here is derived from an EMBL/GenBank/DDBJ whole genome shotgun (WGS) entry which is preliminary data.</text>
</comment>
<keyword evidence="3" id="KW-0813">Transport</keyword>
<reference evidence="12 13" key="1">
    <citation type="submission" date="2024-09" db="EMBL/GenBank/DDBJ databases">
        <authorList>
            <person name="Sun Q."/>
            <person name="Mori K."/>
        </authorList>
    </citation>
    <scope>NUCLEOTIDE SEQUENCE [LARGE SCALE GENOMIC DNA]</scope>
    <source>
        <strain evidence="12 13">KCTC 52403</strain>
    </source>
</reference>
<feature type="region of interest" description="Disordered" evidence="10">
    <location>
        <begin position="57"/>
        <end position="129"/>
    </location>
</feature>
<dbReference type="PANTHER" id="PTHR33446:SF2">
    <property type="entry name" value="PROTEIN TONB"/>
    <property type="match status" value="1"/>
</dbReference>
<comment type="subcellular location">
    <subcellularLocation>
        <location evidence="1">Cell inner membrane</location>
        <topology evidence="1">Single-pass membrane protein</topology>
        <orientation evidence="1">Periplasmic side</orientation>
    </subcellularLocation>
</comment>
<keyword evidence="6" id="KW-0812">Transmembrane</keyword>
<evidence type="ECO:0000256" key="2">
    <source>
        <dbReference type="ARBA" id="ARBA00006555"/>
    </source>
</evidence>
<keyword evidence="9" id="KW-0472">Membrane</keyword>
<keyword evidence="13" id="KW-1185">Reference proteome</keyword>
<evidence type="ECO:0000256" key="4">
    <source>
        <dbReference type="ARBA" id="ARBA00022475"/>
    </source>
</evidence>
<feature type="compositionally biased region" description="Basic and acidic residues" evidence="10">
    <location>
        <begin position="18"/>
        <end position="27"/>
    </location>
</feature>
<dbReference type="InterPro" id="IPR051045">
    <property type="entry name" value="TonB-dependent_transducer"/>
</dbReference>
<gene>
    <name evidence="12" type="ORF">ACFFFU_12045</name>
</gene>
<evidence type="ECO:0000313" key="13">
    <source>
        <dbReference type="Proteomes" id="UP001589898"/>
    </source>
</evidence>
<keyword evidence="8" id="KW-1133">Transmembrane helix</keyword>
<sequence>MVLQSDVRSPFPALSTHRAADDPRRPDPVRVAGIAGALLLNGAALMLMLAPLGSPGTAPTPQKGLEGEWFEPRPLPPPPPPPIVPVQRVPTPATPTAEPRRAVVTQPEPATPPLVEGGTLPADSLPPLEAGTGDADVAPAPGPAAGLQLAYAEASSPPYPRDALRSGHQGTVVLQVLVGVDGRPLEVVVETGSGYRELDEAARRHVLRRWRFQPAMRDGRAVQAIGLVPIEFRLDRG</sequence>
<feature type="region of interest" description="Disordered" evidence="10">
    <location>
        <begin position="1"/>
        <end position="27"/>
    </location>
</feature>
<evidence type="ECO:0000256" key="3">
    <source>
        <dbReference type="ARBA" id="ARBA00022448"/>
    </source>
</evidence>
<dbReference type="PANTHER" id="PTHR33446">
    <property type="entry name" value="PROTEIN TONB-RELATED"/>
    <property type="match status" value="1"/>
</dbReference>
<evidence type="ECO:0000256" key="6">
    <source>
        <dbReference type="ARBA" id="ARBA00022692"/>
    </source>
</evidence>
<comment type="similarity">
    <text evidence="2">Belongs to the TonB family.</text>
</comment>
<evidence type="ECO:0000256" key="10">
    <source>
        <dbReference type="SAM" id="MobiDB-lite"/>
    </source>
</evidence>
<protein>
    <submittedName>
        <fullName evidence="12">Energy transducer TonB</fullName>
    </submittedName>
</protein>
<evidence type="ECO:0000256" key="1">
    <source>
        <dbReference type="ARBA" id="ARBA00004383"/>
    </source>
</evidence>
<organism evidence="12 13">
    <name type="scientific">Luteimonas padinae</name>
    <dbReference type="NCBI Taxonomy" id="1714359"/>
    <lineage>
        <taxon>Bacteria</taxon>
        <taxon>Pseudomonadati</taxon>
        <taxon>Pseudomonadota</taxon>
        <taxon>Gammaproteobacteria</taxon>
        <taxon>Lysobacterales</taxon>
        <taxon>Lysobacteraceae</taxon>
        <taxon>Luteimonas</taxon>
    </lineage>
</organism>
<dbReference type="InterPro" id="IPR037682">
    <property type="entry name" value="TonB_C"/>
</dbReference>
<evidence type="ECO:0000313" key="12">
    <source>
        <dbReference type="EMBL" id="MFC0718471.1"/>
    </source>
</evidence>
<evidence type="ECO:0000256" key="8">
    <source>
        <dbReference type="ARBA" id="ARBA00022989"/>
    </source>
</evidence>
<proteinExistence type="inferred from homology"/>
<evidence type="ECO:0000256" key="5">
    <source>
        <dbReference type="ARBA" id="ARBA00022519"/>
    </source>
</evidence>
<feature type="compositionally biased region" description="Low complexity" evidence="10">
    <location>
        <begin position="85"/>
        <end position="97"/>
    </location>
</feature>
<feature type="domain" description="TonB C-terminal" evidence="11">
    <location>
        <begin position="144"/>
        <end position="237"/>
    </location>
</feature>
<evidence type="ECO:0000259" key="11">
    <source>
        <dbReference type="PROSITE" id="PS52015"/>
    </source>
</evidence>
<keyword evidence="7" id="KW-0653">Protein transport</keyword>
<dbReference type="Pfam" id="PF03544">
    <property type="entry name" value="TonB_C"/>
    <property type="match status" value="1"/>
</dbReference>
<feature type="compositionally biased region" description="Pro residues" evidence="10">
    <location>
        <begin position="73"/>
        <end position="84"/>
    </location>
</feature>
<dbReference type="InterPro" id="IPR006260">
    <property type="entry name" value="TonB/TolA_C"/>
</dbReference>
<name>A0ABV6T1Z3_9GAMM</name>